<gene>
    <name evidence="2" type="ORF">RCL2_000837900</name>
</gene>
<keyword evidence="1" id="KW-0812">Transmembrane</keyword>
<feature type="transmembrane region" description="Helical" evidence="1">
    <location>
        <begin position="93"/>
        <end position="111"/>
    </location>
</feature>
<name>A0A8H3L438_9GLOM</name>
<keyword evidence="1" id="KW-1133">Transmembrane helix</keyword>
<dbReference type="OrthoDB" id="10400326at2759"/>
<organism evidence="2 3">
    <name type="scientific">Rhizophagus clarus</name>
    <dbReference type="NCBI Taxonomy" id="94130"/>
    <lineage>
        <taxon>Eukaryota</taxon>
        <taxon>Fungi</taxon>
        <taxon>Fungi incertae sedis</taxon>
        <taxon>Mucoromycota</taxon>
        <taxon>Glomeromycotina</taxon>
        <taxon>Glomeromycetes</taxon>
        <taxon>Glomerales</taxon>
        <taxon>Glomeraceae</taxon>
        <taxon>Rhizophagus</taxon>
    </lineage>
</organism>
<keyword evidence="1" id="KW-0472">Membrane</keyword>
<proteinExistence type="predicted"/>
<reference evidence="2" key="1">
    <citation type="submission" date="2019-10" db="EMBL/GenBank/DDBJ databases">
        <title>Conservation and host-specific expression of non-tandemly repeated heterogenous ribosome RNA gene in arbuscular mycorrhizal fungi.</title>
        <authorList>
            <person name="Maeda T."/>
            <person name="Kobayashi Y."/>
            <person name="Nakagawa T."/>
            <person name="Ezawa T."/>
            <person name="Yamaguchi K."/>
            <person name="Bino T."/>
            <person name="Nishimoto Y."/>
            <person name="Shigenobu S."/>
            <person name="Kawaguchi M."/>
        </authorList>
    </citation>
    <scope>NUCLEOTIDE SEQUENCE</scope>
    <source>
        <strain evidence="2">HR1</strain>
    </source>
</reference>
<comment type="caution">
    <text evidence="2">The sequence shown here is derived from an EMBL/GenBank/DDBJ whole genome shotgun (WGS) entry which is preliminary data.</text>
</comment>
<evidence type="ECO:0000313" key="3">
    <source>
        <dbReference type="Proteomes" id="UP000615446"/>
    </source>
</evidence>
<dbReference type="EMBL" id="BLAL01000053">
    <property type="protein sequence ID" value="GES81117.1"/>
    <property type="molecule type" value="Genomic_DNA"/>
</dbReference>
<dbReference type="AlphaFoldDB" id="A0A8H3L438"/>
<evidence type="ECO:0000256" key="1">
    <source>
        <dbReference type="SAM" id="Phobius"/>
    </source>
</evidence>
<dbReference type="Proteomes" id="UP000615446">
    <property type="component" value="Unassembled WGS sequence"/>
</dbReference>
<sequence length="149" mass="16894">MYLQRNSIVYDPIPIFSLISAGVSIIFSLIGRTFDALYYKIPFSEKKNVGHEELTNIIEITSNKSIEIIENQLGKDDDIIMYLQRNSIVYDPIPISSLISAGVSIIFSLIGRTFDALYYKIPFSEKKNVGHEELTNIIEITSNKSIEII</sequence>
<accession>A0A8H3L438</accession>
<feature type="transmembrane region" description="Helical" evidence="1">
    <location>
        <begin position="12"/>
        <end position="30"/>
    </location>
</feature>
<protein>
    <submittedName>
        <fullName evidence="2">Uncharacterized protein</fullName>
    </submittedName>
</protein>
<evidence type="ECO:0000313" key="2">
    <source>
        <dbReference type="EMBL" id="GES81117.1"/>
    </source>
</evidence>